<feature type="chain" id="PRO_5045952452" description="EF-hand domain-containing protein" evidence="2">
    <location>
        <begin position="21"/>
        <end position="134"/>
    </location>
</feature>
<evidence type="ECO:0000313" key="5">
    <source>
        <dbReference type="Proteomes" id="UP000763641"/>
    </source>
</evidence>
<organism evidence="4 5">
    <name type="scientific">Sphingomonas longa</name>
    <dbReference type="NCBI Taxonomy" id="2778730"/>
    <lineage>
        <taxon>Bacteria</taxon>
        <taxon>Pseudomonadati</taxon>
        <taxon>Pseudomonadota</taxon>
        <taxon>Alphaproteobacteria</taxon>
        <taxon>Sphingomonadales</taxon>
        <taxon>Sphingomonadaceae</taxon>
        <taxon>Sphingomonas</taxon>
    </lineage>
</organism>
<feature type="signal peptide" evidence="2">
    <location>
        <begin position="1"/>
        <end position="20"/>
    </location>
</feature>
<accession>A0ABS2D7C9</accession>
<evidence type="ECO:0000313" key="4">
    <source>
        <dbReference type="EMBL" id="MBM6576849.1"/>
    </source>
</evidence>
<dbReference type="InterPro" id="IPR002048">
    <property type="entry name" value="EF_hand_dom"/>
</dbReference>
<protein>
    <recommendedName>
        <fullName evidence="3">EF-hand domain-containing protein</fullName>
    </recommendedName>
</protein>
<dbReference type="RefSeq" id="WP_204198961.1">
    <property type="nucleotide sequence ID" value="NZ_JAFEMC010000003.1"/>
</dbReference>
<dbReference type="EMBL" id="JAFEMC010000003">
    <property type="protein sequence ID" value="MBM6576849.1"/>
    <property type="molecule type" value="Genomic_DNA"/>
</dbReference>
<feature type="domain" description="EF-hand" evidence="3">
    <location>
        <begin position="79"/>
        <end position="93"/>
    </location>
</feature>
<dbReference type="SUPFAM" id="SSF47473">
    <property type="entry name" value="EF-hand"/>
    <property type="match status" value="1"/>
</dbReference>
<evidence type="ECO:0000256" key="1">
    <source>
        <dbReference type="SAM" id="MobiDB-lite"/>
    </source>
</evidence>
<name>A0ABS2D7C9_9SPHN</name>
<dbReference type="Proteomes" id="UP000763641">
    <property type="component" value="Unassembled WGS sequence"/>
</dbReference>
<keyword evidence="2" id="KW-0732">Signal</keyword>
<feature type="compositionally biased region" description="Basic and acidic residues" evidence="1">
    <location>
        <begin position="109"/>
        <end position="119"/>
    </location>
</feature>
<dbReference type="Pfam" id="PF13202">
    <property type="entry name" value="EF-hand_5"/>
    <property type="match status" value="2"/>
</dbReference>
<reference evidence="4 5" key="1">
    <citation type="submission" date="2020-12" db="EMBL/GenBank/DDBJ databases">
        <title>Sphingomonas sp.</title>
        <authorList>
            <person name="Kim M.K."/>
        </authorList>
    </citation>
    <scope>NUCLEOTIDE SEQUENCE [LARGE SCALE GENOMIC DNA]</scope>
    <source>
        <strain evidence="4 5">BT552</strain>
    </source>
</reference>
<gene>
    <name evidence="4" type="ORF">ILT43_10720</name>
</gene>
<feature type="domain" description="EF-hand" evidence="3">
    <location>
        <begin position="100"/>
        <end position="115"/>
    </location>
</feature>
<dbReference type="PROSITE" id="PS00018">
    <property type="entry name" value="EF_HAND_1"/>
    <property type="match status" value="1"/>
</dbReference>
<sequence length="134" mass="14239">MRIVVAGVMALAVAACGDKAQDNMAAADAKAANFTPPSVTSRLDYGGAISRRFRTLDRNGDDALTTDELPRANTRLTTLDRNGDGKITQIEYSEGLLARFDAMDLNHDGTVTSEEREAYRGGQRGAPTPVAPGP</sequence>
<dbReference type="PROSITE" id="PS51257">
    <property type="entry name" value="PROKAR_LIPOPROTEIN"/>
    <property type="match status" value="1"/>
</dbReference>
<dbReference type="Gene3D" id="1.10.238.10">
    <property type="entry name" value="EF-hand"/>
    <property type="match status" value="1"/>
</dbReference>
<feature type="region of interest" description="Disordered" evidence="1">
    <location>
        <begin position="109"/>
        <end position="134"/>
    </location>
</feature>
<evidence type="ECO:0000256" key="2">
    <source>
        <dbReference type="SAM" id="SignalP"/>
    </source>
</evidence>
<dbReference type="InterPro" id="IPR018247">
    <property type="entry name" value="EF_Hand_1_Ca_BS"/>
</dbReference>
<proteinExistence type="predicted"/>
<comment type="caution">
    <text evidence="4">The sequence shown here is derived from an EMBL/GenBank/DDBJ whole genome shotgun (WGS) entry which is preliminary data.</text>
</comment>
<keyword evidence="5" id="KW-1185">Reference proteome</keyword>
<evidence type="ECO:0000259" key="3">
    <source>
        <dbReference type="Pfam" id="PF13202"/>
    </source>
</evidence>
<dbReference type="InterPro" id="IPR011992">
    <property type="entry name" value="EF-hand-dom_pair"/>
</dbReference>